<dbReference type="Pfam" id="PF01408">
    <property type="entry name" value="GFO_IDH_MocA"/>
    <property type="match status" value="1"/>
</dbReference>
<organism evidence="3">
    <name type="scientific">hydrothermal vent metagenome</name>
    <dbReference type="NCBI Taxonomy" id="652676"/>
    <lineage>
        <taxon>unclassified sequences</taxon>
        <taxon>metagenomes</taxon>
        <taxon>ecological metagenomes</taxon>
    </lineage>
</organism>
<dbReference type="SUPFAM" id="SSF55347">
    <property type="entry name" value="Glyceraldehyde-3-phosphate dehydrogenase-like, C-terminal domain"/>
    <property type="match status" value="1"/>
</dbReference>
<name>A0A160VCW3_9ZZZZ</name>
<evidence type="ECO:0000259" key="2">
    <source>
        <dbReference type="Pfam" id="PF22725"/>
    </source>
</evidence>
<dbReference type="Gene3D" id="3.30.360.10">
    <property type="entry name" value="Dihydrodipicolinate Reductase, domain 2"/>
    <property type="match status" value="1"/>
</dbReference>
<dbReference type="InterPro" id="IPR051317">
    <property type="entry name" value="Gfo/Idh/MocA_oxidoreduct"/>
</dbReference>
<evidence type="ECO:0000313" key="3">
    <source>
        <dbReference type="EMBL" id="CUV08260.1"/>
    </source>
</evidence>
<dbReference type="Pfam" id="PF22725">
    <property type="entry name" value="GFO_IDH_MocA_C3"/>
    <property type="match status" value="1"/>
</dbReference>
<proteinExistence type="predicted"/>
<dbReference type="Gene3D" id="3.40.50.720">
    <property type="entry name" value="NAD(P)-binding Rossmann-like Domain"/>
    <property type="match status" value="1"/>
</dbReference>
<dbReference type="PANTHER" id="PTHR43708:SF8">
    <property type="entry name" value="OXIDOREDUCTASE"/>
    <property type="match status" value="1"/>
</dbReference>
<feature type="domain" description="Gfo/Idh/MocA-like oxidoreductase N-terminal" evidence="1">
    <location>
        <begin position="7"/>
        <end position="121"/>
    </location>
</feature>
<feature type="domain" description="GFO/IDH/MocA-like oxidoreductase" evidence="2">
    <location>
        <begin position="133"/>
        <end position="261"/>
    </location>
</feature>
<dbReference type="InterPro" id="IPR036291">
    <property type="entry name" value="NAD(P)-bd_dom_sf"/>
</dbReference>
<evidence type="ECO:0000259" key="1">
    <source>
        <dbReference type="Pfam" id="PF01408"/>
    </source>
</evidence>
<dbReference type="PANTHER" id="PTHR43708">
    <property type="entry name" value="CONSERVED EXPRESSED OXIDOREDUCTASE (EUROFUNG)"/>
    <property type="match status" value="1"/>
</dbReference>
<protein>
    <submittedName>
        <fullName evidence="3">Dehydrogenase</fullName>
    </submittedName>
</protein>
<dbReference type="GO" id="GO:0000166">
    <property type="term" value="F:nucleotide binding"/>
    <property type="evidence" value="ECO:0007669"/>
    <property type="project" value="InterPro"/>
</dbReference>
<dbReference type="SUPFAM" id="SSF51735">
    <property type="entry name" value="NAD(P)-binding Rossmann-fold domains"/>
    <property type="match status" value="1"/>
</dbReference>
<sequence length="357" mass="39629">MTDNKVAIGIVGCGNIAETYLEQITNYNNVHLVGLTDIVSERAQELAAIYNCAVYPDLETMVADEKIDLVVNLTIHHVHAEIIEQILQANKHVYTEKPLAMNYKDAKCLVDLAEKKNLRLSSAPITYMGEAQQTAAQQIAAGILGQIRLVYAEINHDRIETWHPNPIPFFDVGVLWDVGIYALTVCTALMGSVKRVTGYGKVIVPIRRTLDGESFQVTTPDFIIALIELQNGGLMRLTCNFYANDSKQDHAIEIHGDGGMLYLGSAHDYSAPLEFIEFGGEPLLIPPLREPYDGTEYARGLEDLAEAILKNKPHRASGEHAAHIIEIMEAIDTSIATKQTVDVHSNFIQPEMMDWVF</sequence>
<accession>A0A160VCW3</accession>
<reference evidence="3" key="1">
    <citation type="submission" date="2015-10" db="EMBL/GenBank/DDBJ databases">
        <authorList>
            <person name="Gilbert D.G."/>
        </authorList>
    </citation>
    <scope>NUCLEOTIDE SEQUENCE</scope>
</reference>
<dbReference type="EMBL" id="FAXC01000038">
    <property type="protein sequence ID" value="CUV08260.1"/>
    <property type="molecule type" value="Genomic_DNA"/>
</dbReference>
<dbReference type="InterPro" id="IPR000683">
    <property type="entry name" value="Gfo/Idh/MocA-like_OxRdtase_N"/>
</dbReference>
<dbReference type="AlphaFoldDB" id="A0A160VCW3"/>
<gene>
    <name evidence="3" type="ORF">MGWOODY_Mmi2335</name>
</gene>
<dbReference type="InterPro" id="IPR055170">
    <property type="entry name" value="GFO_IDH_MocA-like_dom"/>
</dbReference>